<keyword evidence="4" id="KW-0547">Nucleotide-binding</keyword>
<dbReference type="InterPro" id="IPR027417">
    <property type="entry name" value="P-loop_NTPase"/>
</dbReference>
<dbReference type="GO" id="GO:0042025">
    <property type="term" value="C:host cell nucleus"/>
    <property type="evidence" value="ECO:0007669"/>
    <property type="project" value="UniProtKB-SubCell"/>
</dbReference>
<name>A0A7M1PWH1_9VIRU</name>
<keyword evidence="5" id="KW-0067">ATP-binding</keyword>
<evidence type="ECO:0000313" key="9">
    <source>
        <dbReference type="Proteomes" id="UP001162116"/>
    </source>
</evidence>
<feature type="domain" description="SF3 helicase" evidence="7">
    <location>
        <begin position="353"/>
        <end position="514"/>
    </location>
</feature>
<dbReference type="GO" id="GO:0006260">
    <property type="term" value="P:DNA replication"/>
    <property type="evidence" value="ECO:0007669"/>
    <property type="project" value="UniProtKB-KW"/>
</dbReference>
<dbReference type="PROSITE" id="PS51206">
    <property type="entry name" value="SF3_HELICASE_1"/>
    <property type="match status" value="1"/>
</dbReference>
<evidence type="ECO:0000256" key="3">
    <source>
        <dbReference type="ARBA" id="ARBA00022705"/>
    </source>
</evidence>
<feature type="region of interest" description="Disordered" evidence="6">
    <location>
        <begin position="201"/>
        <end position="234"/>
    </location>
</feature>
<evidence type="ECO:0000256" key="4">
    <source>
        <dbReference type="ARBA" id="ARBA00022741"/>
    </source>
</evidence>
<organism evidence="8 9">
    <name type="scientific">Bat-associated densovirus 4</name>
    <dbReference type="NCBI Taxonomy" id="3070186"/>
    <lineage>
        <taxon>Viruses</taxon>
        <taxon>Monodnaviria</taxon>
        <taxon>Shotokuvirae</taxon>
        <taxon>Cossaviricota</taxon>
        <taxon>Quintoviricetes</taxon>
        <taxon>Piccovirales</taxon>
        <taxon>Parvoviridae</taxon>
        <taxon>Densovirinae</taxon>
        <taxon>Tetuambidensovirus</taxon>
        <taxon>Tetuambidensovirus incertum1</taxon>
    </lineage>
</organism>
<proteinExistence type="predicted"/>
<evidence type="ECO:0000256" key="1">
    <source>
        <dbReference type="ARBA" id="ARBA00004147"/>
    </source>
</evidence>
<keyword evidence="9" id="KW-1185">Reference proteome</keyword>
<dbReference type="GO" id="GO:0019079">
    <property type="term" value="P:viral genome replication"/>
    <property type="evidence" value="ECO:0007669"/>
    <property type="project" value="InterPro"/>
</dbReference>
<sequence length="514" mass="59792">MRIHPRMVNPLRQNLDQLAGTIQREIRTHFDGTDRWISQIIPECSFALAQELARATELSRHKCKKYRFITIVWHPDTTGGHVHCYHICQYKKSHCNCKAIAVLRAKFQEEQNRTGSTRSIVFKQRGRRRRILYCAGISEKDIKHWLQYYISPPRKIIYMEIGQIESRTMLHRLENLPKREGVEERERSTEAMETCRLSLQEPCNEPDESSVNNEDTESAKGTEEMLAGGSGSVSKHFKRVPTKIIQKAGEHLWLADHIRRLLPVPLSAACDLDEWILDSKLCFYDKSDVDYRRAFTQVQREISLKNYTQLLELHNSVTGTYYARGPDHYLDIDDSFIFVKRLLEHQFGSNVKQSFKDLFDILEKNISKMNTICIVSPPNSGKTWFVDMISAFYINIGQIGNFNKNSAFPLNDCVSKRLLIWNEPNIEPSAYDTCKMLLGGDPCPANVKYQSGHVITKTPVIITTNKEVFPKQDEIWNSRIIFWEWREAPFLKNIHAYPHPLCFPKLVQYFECDQ</sequence>
<dbReference type="EMBL" id="MT734806">
    <property type="protein sequence ID" value="QOR29555.1"/>
    <property type="molecule type" value="Genomic_DNA"/>
</dbReference>
<evidence type="ECO:0000256" key="6">
    <source>
        <dbReference type="SAM" id="MobiDB-lite"/>
    </source>
</evidence>
<dbReference type="Proteomes" id="UP001162116">
    <property type="component" value="Segment"/>
</dbReference>
<comment type="subcellular location">
    <subcellularLocation>
        <location evidence="1">Host nucleus</location>
    </subcellularLocation>
</comment>
<protein>
    <submittedName>
        <fullName evidence="8">Nonstructural protein</fullName>
    </submittedName>
</protein>
<dbReference type="Gene3D" id="3.40.50.300">
    <property type="entry name" value="P-loop containing nucleotide triphosphate hydrolases"/>
    <property type="match status" value="1"/>
</dbReference>
<keyword evidence="2" id="KW-1048">Host nucleus</keyword>
<keyword evidence="3" id="KW-0235">DNA replication</keyword>
<evidence type="ECO:0000256" key="5">
    <source>
        <dbReference type="ARBA" id="ARBA00022840"/>
    </source>
</evidence>
<dbReference type="InterPro" id="IPR001257">
    <property type="entry name" value="Parvovirus_NS1_helicase"/>
</dbReference>
<dbReference type="Pfam" id="PF01057">
    <property type="entry name" value="Parvo_NS1"/>
    <property type="match status" value="1"/>
</dbReference>
<evidence type="ECO:0000256" key="2">
    <source>
        <dbReference type="ARBA" id="ARBA00022562"/>
    </source>
</evidence>
<dbReference type="SUPFAM" id="SSF52540">
    <property type="entry name" value="P-loop containing nucleoside triphosphate hydrolases"/>
    <property type="match status" value="1"/>
</dbReference>
<gene>
    <name evidence="8" type="primary">NS1</name>
</gene>
<dbReference type="GO" id="GO:0005524">
    <property type="term" value="F:ATP binding"/>
    <property type="evidence" value="ECO:0007669"/>
    <property type="project" value="UniProtKB-KW"/>
</dbReference>
<accession>A0A7M1PWH1</accession>
<evidence type="ECO:0000313" key="8">
    <source>
        <dbReference type="EMBL" id="QOR29555.1"/>
    </source>
</evidence>
<dbReference type="InterPro" id="IPR014015">
    <property type="entry name" value="Helicase_SF3_DNA-vir"/>
</dbReference>
<reference evidence="8 9" key="1">
    <citation type="submission" date="2020-07" db="EMBL/GenBank/DDBJ databases">
        <authorList>
            <person name="Li Y."/>
            <person name="Altan E."/>
            <person name="Reyes G."/>
            <person name="Delwart E."/>
        </authorList>
    </citation>
    <scope>NUCLEOTIDE SEQUENCE [LARGE SCALE GENOMIC DNA]</scope>
    <source>
        <strain evidence="8">BatDV/WD</strain>
    </source>
</reference>
<evidence type="ECO:0000259" key="7">
    <source>
        <dbReference type="PROSITE" id="PS51206"/>
    </source>
</evidence>